<proteinExistence type="predicted"/>
<dbReference type="AlphaFoldDB" id="X0Z3U5"/>
<accession>X0Z3U5</accession>
<protein>
    <submittedName>
        <fullName evidence="1">Uncharacterized protein</fullName>
    </submittedName>
</protein>
<name>X0Z3U5_9ZZZZ</name>
<dbReference type="EMBL" id="BART01001168">
    <property type="protein sequence ID" value="GAG63689.1"/>
    <property type="molecule type" value="Genomic_DNA"/>
</dbReference>
<reference evidence="1" key="1">
    <citation type="journal article" date="2014" name="Front. Microbiol.">
        <title>High frequency of phylogenetically diverse reductive dehalogenase-homologous genes in deep subseafloor sedimentary metagenomes.</title>
        <authorList>
            <person name="Kawai M."/>
            <person name="Futagami T."/>
            <person name="Toyoda A."/>
            <person name="Takaki Y."/>
            <person name="Nishi S."/>
            <person name="Hori S."/>
            <person name="Arai W."/>
            <person name="Tsubouchi T."/>
            <person name="Morono Y."/>
            <person name="Uchiyama I."/>
            <person name="Ito T."/>
            <person name="Fujiyama A."/>
            <person name="Inagaki F."/>
            <person name="Takami H."/>
        </authorList>
    </citation>
    <scope>NUCLEOTIDE SEQUENCE</scope>
    <source>
        <strain evidence="1">Expedition CK06-06</strain>
    </source>
</reference>
<sequence length="59" mass="6690">MIKVRFFTLLKLFLGIGGIDLDQDQISVKDLIFLINEKVEKDFLHKLIDESGELLRGGG</sequence>
<comment type="caution">
    <text evidence="1">The sequence shown here is derived from an EMBL/GenBank/DDBJ whole genome shotgun (WGS) entry which is preliminary data.</text>
</comment>
<gene>
    <name evidence="1" type="ORF">S01H4_04384</name>
</gene>
<evidence type="ECO:0000313" key="1">
    <source>
        <dbReference type="EMBL" id="GAG63689.1"/>
    </source>
</evidence>
<organism evidence="1">
    <name type="scientific">marine sediment metagenome</name>
    <dbReference type="NCBI Taxonomy" id="412755"/>
    <lineage>
        <taxon>unclassified sequences</taxon>
        <taxon>metagenomes</taxon>
        <taxon>ecological metagenomes</taxon>
    </lineage>
</organism>